<reference evidence="11" key="1">
    <citation type="submission" date="2013-08" db="EMBL/GenBank/DDBJ databases">
        <title>Oryza genome evolution.</title>
        <authorList>
            <person name="Wing R.A."/>
            <person name="Panaud O."/>
            <person name="Oliveira A.C."/>
        </authorList>
    </citation>
    <scope>NUCLEOTIDE SEQUENCE</scope>
</reference>
<feature type="transmembrane region" description="Helical" evidence="10">
    <location>
        <begin position="221"/>
        <end position="243"/>
    </location>
</feature>
<dbReference type="GO" id="GO:0016255">
    <property type="term" value="P:attachment of GPI anchor to protein"/>
    <property type="evidence" value="ECO:0007669"/>
    <property type="project" value="InterPro"/>
</dbReference>
<evidence type="ECO:0000313" key="11">
    <source>
        <dbReference type="EnsemblPlants" id="OGLUM01G42960.3"/>
    </source>
</evidence>
<dbReference type="EnsemblPlants" id="OGLUM01G42960.3">
    <property type="protein sequence ID" value="OGLUM01G42960.3"/>
    <property type="gene ID" value="OGLUM01G42960"/>
</dbReference>
<evidence type="ECO:0000256" key="9">
    <source>
        <dbReference type="SAM" id="MobiDB-lite"/>
    </source>
</evidence>
<keyword evidence="12" id="KW-1185">Reference proteome</keyword>
<keyword evidence="6" id="KW-0256">Endoplasmic reticulum</keyword>
<evidence type="ECO:0000256" key="1">
    <source>
        <dbReference type="ARBA" id="ARBA00004477"/>
    </source>
</evidence>
<proteinExistence type="inferred from homology"/>
<evidence type="ECO:0000313" key="12">
    <source>
        <dbReference type="Proteomes" id="UP000026961"/>
    </source>
</evidence>
<dbReference type="Gramene" id="OGLUM01G42960.2">
    <property type="protein sequence ID" value="OGLUM01G42960.2"/>
    <property type="gene ID" value="OGLUM01G42960"/>
</dbReference>
<dbReference type="PANTHER" id="PTHR13121">
    <property type="entry name" value="GPI TRANSAMIDASE COMPONENT PIG-U"/>
    <property type="match status" value="1"/>
</dbReference>
<evidence type="ECO:0000256" key="2">
    <source>
        <dbReference type="ARBA" id="ARBA00004687"/>
    </source>
</evidence>
<dbReference type="Gramene" id="OGLUM01G42960.1">
    <property type="protein sequence ID" value="OGLUM01G42960.1"/>
    <property type="gene ID" value="OGLUM01G42960"/>
</dbReference>
<keyword evidence="8 10" id="KW-0472">Membrane</keyword>
<comment type="similarity">
    <text evidence="3">Belongs to the PIGU family.</text>
</comment>
<evidence type="ECO:0000256" key="6">
    <source>
        <dbReference type="ARBA" id="ARBA00022824"/>
    </source>
</evidence>
<accession>A0A0D9YI01</accession>
<evidence type="ECO:0000256" key="3">
    <source>
        <dbReference type="ARBA" id="ARBA00010026"/>
    </source>
</evidence>
<sequence>MAIRHYGPMAAAAVGFRLVLVLFGGDLHLASRPEVSTPLTSIRRLAEGYWLKQASMSPYSDFIAAMLIRATGHRLNITRNRSLNSLELTEAVSNSGLAPLAAFGYVMSTHLTLYPAILIVPIILLLGYGPDTPPAKVFRLKISSASKTEVPDNDRFSTSRDVQQFMWKPVFYFVLWMFFWSCYVLLLSSMILNKVDGLQEMFEKTYGFILTVKDLSPNIGVLWSFFLIVINMNIVFMVLPLAIRLKHRPCFLAFVYTAIVAMLKSYPSGTGNANFYFATGLAYTCIQTVLVVESGGVELWSRKTQLHPRSSFSRSSSANSTPKMMDLDRLAQLRLQKLHHRYLRMEACPVNGATAVRTGPASAPNTDSHKPKAPNTIEPSTQKALKKFGEKERRAGDESSRTLAMVGEAGGDPRAWLAVDETAAAFLSRSLSARPPILLPPPLHRAPLRPGNVVEIAGPSNSGKSQLLLTNIHSQSPAKSEVLGVGIYFLMIDRRTLSLQSMTETVVQKLRNFLQLQPVLVMATKAPIYGEGFTGNDFQRGTSKQMLEDSTMRCTGQEEEKNISYREFMPSVWQSFVTHRIKLQDLGQEAELFSGQENKELPLRTSEWMQPSLNTKDKFSITDDGVILIH</sequence>
<feature type="region of interest" description="Disordered" evidence="9">
    <location>
        <begin position="354"/>
        <end position="382"/>
    </location>
</feature>
<dbReference type="eggNOG" id="KOG2859">
    <property type="taxonomic scope" value="Eukaryota"/>
</dbReference>
<evidence type="ECO:0000256" key="4">
    <source>
        <dbReference type="ARBA" id="ARBA00022502"/>
    </source>
</evidence>
<dbReference type="EnsemblPlants" id="OGLUM01G42960.2">
    <property type="protein sequence ID" value="OGLUM01G42960.2"/>
    <property type="gene ID" value="OGLUM01G42960"/>
</dbReference>
<protein>
    <submittedName>
        <fullName evidence="11">Uncharacterized protein</fullName>
    </submittedName>
</protein>
<dbReference type="HOGENOM" id="CLU_434386_0_0_1"/>
<dbReference type="PANTHER" id="PTHR13121:SF0">
    <property type="entry name" value="PHOSPHATIDYLINOSITOL GLYCAN ANCHOR BIOSYNTHESIS CLASS U PROTEIN"/>
    <property type="match status" value="1"/>
</dbReference>
<comment type="pathway">
    <text evidence="2">Glycolipid biosynthesis; glycosylphosphatidylinositol-anchor biosynthesis.</text>
</comment>
<dbReference type="Gramene" id="OGLUM01G42960.3">
    <property type="protein sequence ID" value="OGLUM01G42960.3"/>
    <property type="gene ID" value="OGLUM01G42960"/>
</dbReference>
<feature type="transmembrane region" description="Helical" evidence="10">
    <location>
        <begin position="170"/>
        <end position="192"/>
    </location>
</feature>
<comment type="subcellular location">
    <subcellularLocation>
        <location evidence="1">Endoplasmic reticulum membrane</location>
        <topology evidence="1">Multi-pass membrane protein</topology>
    </subcellularLocation>
</comment>
<dbReference type="Pfam" id="PF06728">
    <property type="entry name" value="PIG-U"/>
    <property type="match status" value="2"/>
</dbReference>
<dbReference type="eggNOG" id="KOG2552">
    <property type="taxonomic scope" value="Eukaryota"/>
</dbReference>
<feature type="transmembrane region" description="Helical" evidence="10">
    <location>
        <begin position="250"/>
        <end position="267"/>
    </location>
</feature>
<dbReference type="GO" id="GO:0006506">
    <property type="term" value="P:GPI anchor biosynthetic process"/>
    <property type="evidence" value="ECO:0007669"/>
    <property type="project" value="UniProtKB-UniPathway"/>
</dbReference>
<dbReference type="UniPathway" id="UPA00196"/>
<keyword evidence="7 10" id="KW-1133">Transmembrane helix</keyword>
<dbReference type="STRING" id="40148.A0A0D9YI01"/>
<reference evidence="11" key="3">
    <citation type="submission" date="2018-05" db="EMBL/GenBank/DDBJ databases">
        <title>OgluRS3 (Oryza glumaepatula Reference Sequence Version 3).</title>
        <authorList>
            <person name="Zhang J."/>
            <person name="Kudrna D."/>
            <person name="Lee S."/>
            <person name="Talag J."/>
            <person name="Welchert J."/>
            <person name="Wing R.A."/>
        </authorList>
    </citation>
    <scope>NUCLEOTIDE SEQUENCE [LARGE SCALE GENOMIC DNA]</scope>
</reference>
<evidence type="ECO:0000256" key="10">
    <source>
        <dbReference type="SAM" id="Phobius"/>
    </source>
</evidence>
<keyword evidence="4" id="KW-0337">GPI-anchor biosynthesis</keyword>
<dbReference type="EnsemblPlants" id="OGLUM01G42960.1">
    <property type="protein sequence ID" value="OGLUM01G42960.1"/>
    <property type="gene ID" value="OGLUM01G42960"/>
</dbReference>
<dbReference type="GO" id="GO:0042765">
    <property type="term" value="C:GPI-anchor transamidase complex"/>
    <property type="evidence" value="ECO:0007669"/>
    <property type="project" value="InterPro"/>
</dbReference>
<dbReference type="AlphaFoldDB" id="A0A0D9YI01"/>
<reference evidence="11" key="2">
    <citation type="submission" date="2015-04" db="UniProtKB">
        <authorList>
            <consortium name="EnsemblPlants"/>
        </authorList>
    </citation>
    <scope>IDENTIFICATION</scope>
</reference>
<feature type="transmembrane region" description="Helical" evidence="10">
    <location>
        <begin position="111"/>
        <end position="129"/>
    </location>
</feature>
<evidence type="ECO:0000256" key="8">
    <source>
        <dbReference type="ARBA" id="ARBA00023136"/>
    </source>
</evidence>
<organism evidence="11">
    <name type="scientific">Oryza glumipatula</name>
    <dbReference type="NCBI Taxonomy" id="40148"/>
    <lineage>
        <taxon>Eukaryota</taxon>
        <taxon>Viridiplantae</taxon>
        <taxon>Streptophyta</taxon>
        <taxon>Embryophyta</taxon>
        <taxon>Tracheophyta</taxon>
        <taxon>Spermatophyta</taxon>
        <taxon>Magnoliopsida</taxon>
        <taxon>Liliopsida</taxon>
        <taxon>Poales</taxon>
        <taxon>Poaceae</taxon>
        <taxon>BOP clade</taxon>
        <taxon>Oryzoideae</taxon>
        <taxon>Oryzeae</taxon>
        <taxon>Oryzinae</taxon>
        <taxon>Oryza</taxon>
    </lineage>
</organism>
<keyword evidence="5 10" id="KW-0812">Transmembrane</keyword>
<dbReference type="Proteomes" id="UP000026961">
    <property type="component" value="Chromosome 1"/>
</dbReference>
<evidence type="ECO:0000256" key="5">
    <source>
        <dbReference type="ARBA" id="ARBA00022692"/>
    </source>
</evidence>
<name>A0A0D9YI01_9ORYZ</name>
<dbReference type="InterPro" id="IPR009600">
    <property type="entry name" value="PIG-U"/>
</dbReference>
<evidence type="ECO:0000256" key="7">
    <source>
        <dbReference type="ARBA" id="ARBA00022989"/>
    </source>
</evidence>